<feature type="region of interest" description="Disordered" evidence="2">
    <location>
        <begin position="1"/>
        <end position="35"/>
    </location>
</feature>
<dbReference type="Gene3D" id="1.10.510.10">
    <property type="entry name" value="Transferase(Phosphotransferase) domain 1"/>
    <property type="match status" value="1"/>
</dbReference>
<dbReference type="SMART" id="SM00220">
    <property type="entry name" value="S_TKc"/>
    <property type="match status" value="1"/>
</dbReference>
<dbReference type="Proteomes" id="UP000038045">
    <property type="component" value="Unplaced"/>
</dbReference>
<sequence>MYTESGEESQVKNEQKEKRRKIKPKKEGKRGLPQFEPGKMIEADFATFRNIKLLGQGGFGAVYLVEEVISKTRYALKTELGVKEGERRIPCLPWEETILLKIQEFPDENKKKHFIKIVDRTKGPDYNVLIMTLVGKSLNDLKKISPLGDKLSANTCWRIAVQTLEALECFHEAGFVHKDIKPHNYTKGVNTQDNVIFLLDFGLARCYTGIKYKDAIKDSNRFAGTFRYCPRAAHAQVYQFPKDDLESWIFSYFELMDPESLIWKRIENKEKMFKKKCQFLTGHEGNNIYEYIPVEYKSILRAVGDLTPELVEQDIKNYRKVPYEMFYNMLNDVAKACNFSHSEPMDWENPKFYRKFPHEMPENMKKSKIFSRHRKSSANRKTINY</sequence>
<dbReference type="GO" id="GO:0005524">
    <property type="term" value="F:ATP binding"/>
    <property type="evidence" value="ECO:0007669"/>
    <property type="project" value="UniProtKB-UniRule"/>
</dbReference>
<evidence type="ECO:0000256" key="2">
    <source>
        <dbReference type="SAM" id="MobiDB-lite"/>
    </source>
</evidence>
<feature type="domain" description="Protein kinase" evidence="3">
    <location>
        <begin position="48"/>
        <end position="326"/>
    </location>
</feature>
<evidence type="ECO:0000259" key="3">
    <source>
        <dbReference type="PROSITE" id="PS50011"/>
    </source>
</evidence>
<evidence type="ECO:0000313" key="5">
    <source>
        <dbReference type="WBParaSite" id="PTRK_0001088300.1"/>
    </source>
</evidence>
<keyword evidence="1" id="KW-0067">ATP-binding</keyword>
<organism evidence="4 5">
    <name type="scientific">Parastrongyloides trichosuri</name>
    <name type="common">Possum-specific nematode worm</name>
    <dbReference type="NCBI Taxonomy" id="131310"/>
    <lineage>
        <taxon>Eukaryota</taxon>
        <taxon>Metazoa</taxon>
        <taxon>Ecdysozoa</taxon>
        <taxon>Nematoda</taxon>
        <taxon>Chromadorea</taxon>
        <taxon>Rhabditida</taxon>
        <taxon>Tylenchina</taxon>
        <taxon>Panagrolaimomorpha</taxon>
        <taxon>Strongyloidoidea</taxon>
        <taxon>Strongyloididae</taxon>
        <taxon>Parastrongyloides</taxon>
    </lineage>
</organism>
<dbReference type="STRING" id="131310.A0A0N4ZQU2"/>
<dbReference type="SUPFAM" id="SSF56112">
    <property type="entry name" value="Protein kinase-like (PK-like)"/>
    <property type="match status" value="1"/>
</dbReference>
<protein>
    <submittedName>
        <fullName evidence="5">Protein kinase domain-containing protein</fullName>
    </submittedName>
</protein>
<dbReference type="PROSITE" id="PS00107">
    <property type="entry name" value="PROTEIN_KINASE_ATP"/>
    <property type="match status" value="1"/>
</dbReference>
<dbReference type="InterPro" id="IPR000719">
    <property type="entry name" value="Prot_kinase_dom"/>
</dbReference>
<evidence type="ECO:0000256" key="1">
    <source>
        <dbReference type="PROSITE-ProRule" id="PRU10141"/>
    </source>
</evidence>
<dbReference type="WBParaSite" id="PTRK_0001088300.1">
    <property type="protein sequence ID" value="PTRK_0001088300.1"/>
    <property type="gene ID" value="PTRK_0001088300"/>
</dbReference>
<dbReference type="GO" id="GO:0004672">
    <property type="term" value="F:protein kinase activity"/>
    <property type="evidence" value="ECO:0007669"/>
    <property type="project" value="InterPro"/>
</dbReference>
<dbReference type="InterPro" id="IPR050235">
    <property type="entry name" value="CK1_Ser-Thr_kinase"/>
</dbReference>
<keyword evidence="4" id="KW-1185">Reference proteome</keyword>
<name>A0A0N4ZQU2_PARTI</name>
<dbReference type="AlphaFoldDB" id="A0A0N4ZQU2"/>
<reference evidence="5" key="1">
    <citation type="submission" date="2017-02" db="UniProtKB">
        <authorList>
            <consortium name="WormBaseParasite"/>
        </authorList>
    </citation>
    <scope>IDENTIFICATION</scope>
</reference>
<feature type="compositionally biased region" description="Basic residues" evidence="2">
    <location>
        <begin position="18"/>
        <end position="28"/>
    </location>
</feature>
<dbReference type="InterPro" id="IPR011009">
    <property type="entry name" value="Kinase-like_dom_sf"/>
</dbReference>
<evidence type="ECO:0000313" key="4">
    <source>
        <dbReference type="Proteomes" id="UP000038045"/>
    </source>
</evidence>
<dbReference type="PANTHER" id="PTHR11909">
    <property type="entry name" value="CASEIN KINASE-RELATED"/>
    <property type="match status" value="1"/>
</dbReference>
<feature type="binding site" evidence="1">
    <location>
        <position position="77"/>
    </location>
    <ligand>
        <name>ATP</name>
        <dbReference type="ChEBI" id="CHEBI:30616"/>
    </ligand>
</feature>
<accession>A0A0N4ZQU2</accession>
<dbReference type="InterPro" id="IPR017441">
    <property type="entry name" value="Protein_kinase_ATP_BS"/>
</dbReference>
<dbReference type="PROSITE" id="PS50011">
    <property type="entry name" value="PROTEIN_KINASE_DOM"/>
    <property type="match status" value="1"/>
</dbReference>
<dbReference type="Pfam" id="PF00069">
    <property type="entry name" value="Pkinase"/>
    <property type="match status" value="1"/>
</dbReference>
<keyword evidence="1" id="KW-0547">Nucleotide-binding</keyword>
<proteinExistence type="predicted"/>